<evidence type="ECO:0000256" key="1">
    <source>
        <dbReference type="SAM" id="MobiDB-lite"/>
    </source>
</evidence>
<name>A0AAW2STU6_9LAMI</name>
<protein>
    <submittedName>
        <fullName evidence="2">Uncharacterized protein</fullName>
    </submittedName>
</protein>
<feature type="compositionally biased region" description="Basic and acidic residues" evidence="1">
    <location>
        <begin position="31"/>
        <end position="43"/>
    </location>
</feature>
<reference evidence="2" key="1">
    <citation type="submission" date="2020-06" db="EMBL/GenBank/DDBJ databases">
        <authorList>
            <person name="Li T."/>
            <person name="Hu X."/>
            <person name="Zhang T."/>
            <person name="Song X."/>
            <person name="Zhang H."/>
            <person name="Dai N."/>
            <person name="Sheng W."/>
            <person name="Hou X."/>
            <person name="Wei L."/>
        </authorList>
    </citation>
    <scope>NUCLEOTIDE SEQUENCE</scope>
    <source>
        <strain evidence="2">KEN1</strain>
        <tissue evidence="2">Leaf</tissue>
    </source>
</reference>
<dbReference type="AlphaFoldDB" id="A0AAW2STU6"/>
<evidence type="ECO:0000313" key="2">
    <source>
        <dbReference type="EMBL" id="KAL0394976.1"/>
    </source>
</evidence>
<reference evidence="2" key="2">
    <citation type="journal article" date="2024" name="Plant">
        <title>Genomic evolution and insights into agronomic trait innovations of Sesamum species.</title>
        <authorList>
            <person name="Miao H."/>
            <person name="Wang L."/>
            <person name="Qu L."/>
            <person name="Liu H."/>
            <person name="Sun Y."/>
            <person name="Le M."/>
            <person name="Wang Q."/>
            <person name="Wei S."/>
            <person name="Zheng Y."/>
            <person name="Lin W."/>
            <person name="Duan Y."/>
            <person name="Cao H."/>
            <person name="Xiong S."/>
            <person name="Wang X."/>
            <person name="Wei L."/>
            <person name="Li C."/>
            <person name="Ma Q."/>
            <person name="Ju M."/>
            <person name="Zhao R."/>
            <person name="Li G."/>
            <person name="Mu C."/>
            <person name="Tian Q."/>
            <person name="Mei H."/>
            <person name="Zhang T."/>
            <person name="Gao T."/>
            <person name="Zhang H."/>
        </authorList>
    </citation>
    <scope>NUCLEOTIDE SEQUENCE</scope>
    <source>
        <strain evidence="2">KEN1</strain>
    </source>
</reference>
<accession>A0AAW2STU6</accession>
<feature type="region of interest" description="Disordered" evidence="1">
    <location>
        <begin position="27"/>
        <end position="51"/>
    </location>
</feature>
<sequence>MGNDNADADAVTQTNFKRGAMCRAAGGLGEGGRRGASGEEERGVFGVGGYW</sequence>
<gene>
    <name evidence="2" type="ORF">Slati_4463800</name>
</gene>
<comment type="caution">
    <text evidence="2">The sequence shown here is derived from an EMBL/GenBank/DDBJ whole genome shotgun (WGS) entry which is preliminary data.</text>
</comment>
<proteinExistence type="predicted"/>
<dbReference type="EMBL" id="JACGWN010000016">
    <property type="protein sequence ID" value="KAL0394976.1"/>
    <property type="molecule type" value="Genomic_DNA"/>
</dbReference>
<organism evidence="2">
    <name type="scientific">Sesamum latifolium</name>
    <dbReference type="NCBI Taxonomy" id="2727402"/>
    <lineage>
        <taxon>Eukaryota</taxon>
        <taxon>Viridiplantae</taxon>
        <taxon>Streptophyta</taxon>
        <taxon>Embryophyta</taxon>
        <taxon>Tracheophyta</taxon>
        <taxon>Spermatophyta</taxon>
        <taxon>Magnoliopsida</taxon>
        <taxon>eudicotyledons</taxon>
        <taxon>Gunneridae</taxon>
        <taxon>Pentapetalae</taxon>
        <taxon>asterids</taxon>
        <taxon>lamiids</taxon>
        <taxon>Lamiales</taxon>
        <taxon>Pedaliaceae</taxon>
        <taxon>Sesamum</taxon>
    </lineage>
</organism>